<dbReference type="EMBL" id="CP000591">
    <property type="protein sequence ID" value="ABO98651.1"/>
    <property type="molecule type" value="Genomic_DNA"/>
</dbReference>
<evidence type="ECO:0000256" key="1">
    <source>
        <dbReference type="SAM" id="MobiDB-lite"/>
    </source>
</evidence>
<protein>
    <submittedName>
        <fullName evidence="2">Uncharacterized protein</fullName>
    </submittedName>
</protein>
<dbReference type="HOGENOM" id="CLU_200021_0_0_1"/>
<proteinExistence type="predicted"/>
<dbReference type="KEGG" id="olu:OSTLU_26592"/>
<sequence>MDVSGVGESAGGETGAAAAAAAAAAAPARTPRKKYEDVDESELVPGTTLPDGRVVVEDWKGDPMVLNPGDRMPRF</sequence>
<gene>
    <name evidence="2" type="ORF">OSTLU_26592</name>
</gene>
<name>A4S504_OSTLU</name>
<feature type="compositionally biased region" description="Low complexity" evidence="1">
    <location>
        <begin position="15"/>
        <end position="29"/>
    </location>
</feature>
<dbReference type="RefSeq" id="XP_001420358.1">
    <property type="nucleotide sequence ID" value="XM_001420321.1"/>
</dbReference>
<dbReference type="OrthoDB" id="538085at2759"/>
<dbReference type="GeneID" id="5004419"/>
<dbReference type="Gramene" id="ABO98651">
    <property type="protein sequence ID" value="ABO98651"/>
    <property type="gene ID" value="OSTLU_26592"/>
</dbReference>
<organism evidence="2 3">
    <name type="scientific">Ostreococcus lucimarinus (strain CCE9901)</name>
    <dbReference type="NCBI Taxonomy" id="436017"/>
    <lineage>
        <taxon>Eukaryota</taxon>
        <taxon>Viridiplantae</taxon>
        <taxon>Chlorophyta</taxon>
        <taxon>Mamiellophyceae</taxon>
        <taxon>Mamiellales</taxon>
        <taxon>Bathycoccaceae</taxon>
        <taxon>Ostreococcus</taxon>
    </lineage>
</organism>
<accession>A4S504</accession>
<dbReference type="OMA" id="MXKGDAD"/>
<reference evidence="2 3" key="1">
    <citation type="journal article" date="2007" name="Proc. Natl. Acad. Sci. U.S.A.">
        <title>The tiny eukaryote Ostreococcus provides genomic insights into the paradox of plankton speciation.</title>
        <authorList>
            <person name="Palenik B."/>
            <person name="Grimwood J."/>
            <person name="Aerts A."/>
            <person name="Rouze P."/>
            <person name="Salamov A."/>
            <person name="Putnam N."/>
            <person name="Dupont C."/>
            <person name="Jorgensen R."/>
            <person name="Derelle E."/>
            <person name="Rombauts S."/>
            <person name="Zhou K."/>
            <person name="Otillar R."/>
            <person name="Merchant S.S."/>
            <person name="Podell S."/>
            <person name="Gaasterland T."/>
            <person name="Napoli C."/>
            <person name="Gendler K."/>
            <person name="Manuell A."/>
            <person name="Tai V."/>
            <person name="Vallon O."/>
            <person name="Piganeau G."/>
            <person name="Jancek S."/>
            <person name="Heijde M."/>
            <person name="Jabbari K."/>
            <person name="Bowler C."/>
            <person name="Lohr M."/>
            <person name="Robbens S."/>
            <person name="Werner G."/>
            <person name="Dubchak I."/>
            <person name="Pazour G.J."/>
            <person name="Ren Q."/>
            <person name="Paulsen I."/>
            <person name="Delwiche C."/>
            <person name="Schmutz J."/>
            <person name="Rokhsar D."/>
            <person name="Van de Peer Y."/>
            <person name="Moreau H."/>
            <person name="Grigoriev I.V."/>
        </authorList>
    </citation>
    <scope>NUCLEOTIDE SEQUENCE [LARGE SCALE GENOMIC DNA]</scope>
    <source>
        <strain evidence="2 3">CCE9901</strain>
    </source>
</reference>
<keyword evidence="3" id="KW-1185">Reference proteome</keyword>
<dbReference type="Proteomes" id="UP000001568">
    <property type="component" value="Chromosome 11"/>
</dbReference>
<evidence type="ECO:0000313" key="2">
    <source>
        <dbReference type="EMBL" id="ABO98651.1"/>
    </source>
</evidence>
<dbReference type="AlphaFoldDB" id="A4S504"/>
<feature type="region of interest" description="Disordered" evidence="1">
    <location>
        <begin position="1"/>
        <end position="55"/>
    </location>
</feature>
<evidence type="ECO:0000313" key="3">
    <source>
        <dbReference type="Proteomes" id="UP000001568"/>
    </source>
</evidence>